<keyword evidence="3 5" id="KW-0238">DNA-binding</keyword>
<dbReference type="SMART" id="SM01043">
    <property type="entry name" value="BTAD"/>
    <property type="match status" value="1"/>
</dbReference>
<dbReference type="EMBL" id="BOQN01000062">
    <property type="protein sequence ID" value="GIM92972.1"/>
    <property type="molecule type" value="Genomic_DNA"/>
</dbReference>
<evidence type="ECO:0000256" key="1">
    <source>
        <dbReference type="ARBA" id="ARBA00005820"/>
    </source>
</evidence>
<protein>
    <recommendedName>
        <fullName evidence="6">OmpR/PhoB-type domain-containing protein</fullName>
    </recommendedName>
</protein>
<dbReference type="InterPro" id="IPR011990">
    <property type="entry name" value="TPR-like_helical_dom_sf"/>
</dbReference>
<gene>
    <name evidence="7" type="ORF">Ato02nite_047650</name>
</gene>
<proteinExistence type="inferred from homology"/>
<dbReference type="AlphaFoldDB" id="A0A919W1Y1"/>
<comment type="similarity">
    <text evidence="1">Belongs to the AfsR/DnrI/RedD regulatory family.</text>
</comment>
<sequence length="363" mass="39196">MPTPVRLLVFGGLRLWRSGVEIDVGPLRRQIVFAVLLAARGAVVSVADLVDVLWGDDPSASATNQVHRLIGEIRRMFEPSLGKREVGAWVHPHGNGYRLVADARTCDLTAFFDLETAARAAVRRDDSQEATHKFEQALRTARDQPFAGLPPHVLQSPSFVAIDATRNDVAVAAADLALGHPRARQLLPLINRYAAASVLHEPLQARRIRLLNVTGHRAEALMHYDQVRQRLADELGADPSVELQAAHLTALAQPDEPREVRPAQLPLGLAALAPHDDVQAALRAERGSLVVLTGMGGIGKTALAVDWAHRIAADYPDGQMFLNLRGFDAEGSHLRPFEALGILLTTARGLRGQGAGYGRGGIG</sequence>
<dbReference type="SUPFAM" id="SSF52540">
    <property type="entry name" value="P-loop containing nucleoside triphosphate hydrolases"/>
    <property type="match status" value="1"/>
</dbReference>
<dbReference type="PANTHER" id="PTHR35807:SF1">
    <property type="entry name" value="TRANSCRIPTIONAL REGULATOR REDD"/>
    <property type="match status" value="1"/>
</dbReference>
<keyword evidence="2" id="KW-0805">Transcription regulation</keyword>
<organism evidence="7 8">
    <name type="scientific">Paractinoplanes toevensis</name>
    <dbReference type="NCBI Taxonomy" id="571911"/>
    <lineage>
        <taxon>Bacteria</taxon>
        <taxon>Bacillati</taxon>
        <taxon>Actinomycetota</taxon>
        <taxon>Actinomycetes</taxon>
        <taxon>Micromonosporales</taxon>
        <taxon>Micromonosporaceae</taxon>
        <taxon>Paractinoplanes</taxon>
    </lineage>
</organism>
<dbReference type="PROSITE" id="PS51755">
    <property type="entry name" value="OMPR_PHOB"/>
    <property type="match status" value="1"/>
</dbReference>
<dbReference type="InterPro" id="IPR027417">
    <property type="entry name" value="P-loop_NTPase"/>
</dbReference>
<keyword evidence="4" id="KW-0804">Transcription</keyword>
<dbReference type="GO" id="GO:0006355">
    <property type="term" value="P:regulation of DNA-templated transcription"/>
    <property type="evidence" value="ECO:0007669"/>
    <property type="project" value="InterPro"/>
</dbReference>
<dbReference type="PANTHER" id="PTHR35807">
    <property type="entry name" value="TRANSCRIPTIONAL REGULATOR REDD-RELATED"/>
    <property type="match status" value="1"/>
</dbReference>
<dbReference type="Proteomes" id="UP000677082">
    <property type="component" value="Unassembled WGS sequence"/>
</dbReference>
<dbReference type="Gene3D" id="1.25.40.10">
    <property type="entry name" value="Tetratricopeptide repeat domain"/>
    <property type="match status" value="1"/>
</dbReference>
<dbReference type="InterPro" id="IPR036388">
    <property type="entry name" value="WH-like_DNA-bd_sf"/>
</dbReference>
<dbReference type="InterPro" id="IPR005158">
    <property type="entry name" value="BTAD"/>
</dbReference>
<dbReference type="Pfam" id="PF03704">
    <property type="entry name" value="BTAD"/>
    <property type="match status" value="1"/>
</dbReference>
<evidence type="ECO:0000256" key="5">
    <source>
        <dbReference type="PROSITE-ProRule" id="PRU01091"/>
    </source>
</evidence>
<dbReference type="GO" id="GO:0000160">
    <property type="term" value="P:phosphorelay signal transduction system"/>
    <property type="evidence" value="ECO:0007669"/>
    <property type="project" value="InterPro"/>
</dbReference>
<dbReference type="SUPFAM" id="SSF46894">
    <property type="entry name" value="C-terminal effector domain of the bipartite response regulators"/>
    <property type="match status" value="1"/>
</dbReference>
<evidence type="ECO:0000256" key="4">
    <source>
        <dbReference type="ARBA" id="ARBA00023163"/>
    </source>
</evidence>
<dbReference type="Gene3D" id="1.10.10.10">
    <property type="entry name" value="Winged helix-like DNA-binding domain superfamily/Winged helix DNA-binding domain"/>
    <property type="match status" value="1"/>
</dbReference>
<dbReference type="SUPFAM" id="SSF48452">
    <property type="entry name" value="TPR-like"/>
    <property type="match status" value="1"/>
</dbReference>
<dbReference type="SMART" id="SM00862">
    <property type="entry name" value="Trans_reg_C"/>
    <property type="match status" value="1"/>
</dbReference>
<dbReference type="RefSeq" id="WP_213008814.1">
    <property type="nucleotide sequence ID" value="NZ_BOQN01000062.1"/>
</dbReference>
<name>A0A919W1Y1_9ACTN</name>
<evidence type="ECO:0000313" key="7">
    <source>
        <dbReference type="EMBL" id="GIM92972.1"/>
    </source>
</evidence>
<comment type="caution">
    <text evidence="7">The sequence shown here is derived from an EMBL/GenBank/DDBJ whole genome shotgun (WGS) entry which is preliminary data.</text>
</comment>
<evidence type="ECO:0000259" key="6">
    <source>
        <dbReference type="PROSITE" id="PS51755"/>
    </source>
</evidence>
<accession>A0A919W1Y1</accession>
<dbReference type="GO" id="GO:0003677">
    <property type="term" value="F:DNA binding"/>
    <property type="evidence" value="ECO:0007669"/>
    <property type="project" value="UniProtKB-UniRule"/>
</dbReference>
<evidence type="ECO:0000256" key="2">
    <source>
        <dbReference type="ARBA" id="ARBA00023015"/>
    </source>
</evidence>
<reference evidence="7 8" key="1">
    <citation type="submission" date="2021-03" db="EMBL/GenBank/DDBJ databases">
        <title>Whole genome shotgun sequence of Actinoplanes toevensis NBRC 105298.</title>
        <authorList>
            <person name="Komaki H."/>
            <person name="Tamura T."/>
        </authorList>
    </citation>
    <scope>NUCLEOTIDE SEQUENCE [LARGE SCALE GENOMIC DNA]</scope>
    <source>
        <strain evidence="7 8">NBRC 105298</strain>
    </source>
</reference>
<feature type="DNA-binding region" description="OmpR/PhoB-type" evidence="5">
    <location>
        <begin position="1"/>
        <end position="101"/>
    </location>
</feature>
<feature type="domain" description="OmpR/PhoB-type" evidence="6">
    <location>
        <begin position="1"/>
        <end position="101"/>
    </location>
</feature>
<dbReference type="InterPro" id="IPR016032">
    <property type="entry name" value="Sig_transdc_resp-reg_C-effctor"/>
</dbReference>
<keyword evidence="8" id="KW-1185">Reference proteome</keyword>
<evidence type="ECO:0000256" key="3">
    <source>
        <dbReference type="ARBA" id="ARBA00023125"/>
    </source>
</evidence>
<evidence type="ECO:0000313" key="8">
    <source>
        <dbReference type="Proteomes" id="UP000677082"/>
    </source>
</evidence>
<dbReference type="InterPro" id="IPR001867">
    <property type="entry name" value="OmpR/PhoB-type_DNA-bd"/>
</dbReference>
<dbReference type="Gene3D" id="3.40.50.300">
    <property type="entry name" value="P-loop containing nucleotide triphosphate hydrolases"/>
    <property type="match status" value="1"/>
</dbReference>
<dbReference type="InterPro" id="IPR051677">
    <property type="entry name" value="AfsR-DnrI-RedD_regulator"/>
</dbReference>